<organism evidence="1 2">
    <name type="scientific">Penicillium capsulatum</name>
    <dbReference type="NCBI Taxonomy" id="69766"/>
    <lineage>
        <taxon>Eukaryota</taxon>
        <taxon>Fungi</taxon>
        <taxon>Dikarya</taxon>
        <taxon>Ascomycota</taxon>
        <taxon>Pezizomycotina</taxon>
        <taxon>Eurotiomycetes</taxon>
        <taxon>Eurotiomycetidae</taxon>
        <taxon>Eurotiales</taxon>
        <taxon>Aspergillaceae</taxon>
        <taxon>Penicillium</taxon>
    </lineage>
</organism>
<reference evidence="1" key="2">
    <citation type="journal article" date="2023" name="IMA Fungus">
        <title>Comparative genomic study of the Penicillium genus elucidates a diverse pangenome and 15 lateral gene transfer events.</title>
        <authorList>
            <person name="Petersen C."/>
            <person name="Sorensen T."/>
            <person name="Nielsen M.R."/>
            <person name="Sondergaard T.E."/>
            <person name="Sorensen J.L."/>
            <person name="Fitzpatrick D.A."/>
            <person name="Frisvad J.C."/>
            <person name="Nielsen K.L."/>
        </authorList>
    </citation>
    <scope>NUCLEOTIDE SEQUENCE</scope>
    <source>
        <strain evidence="1">IBT 21917</strain>
    </source>
</reference>
<proteinExistence type="predicted"/>
<reference evidence="1" key="1">
    <citation type="submission" date="2022-11" db="EMBL/GenBank/DDBJ databases">
        <authorList>
            <person name="Petersen C."/>
        </authorList>
    </citation>
    <scope>NUCLEOTIDE SEQUENCE</scope>
    <source>
        <strain evidence="1">IBT 21917</strain>
    </source>
</reference>
<keyword evidence="2" id="KW-1185">Reference proteome</keyword>
<dbReference type="EMBL" id="JAPQKO010000003">
    <property type="protein sequence ID" value="KAJ5171982.1"/>
    <property type="molecule type" value="Genomic_DNA"/>
</dbReference>
<protein>
    <submittedName>
        <fullName evidence="1">Uncharacterized protein</fullName>
    </submittedName>
</protein>
<comment type="caution">
    <text evidence="1">The sequence shown here is derived from an EMBL/GenBank/DDBJ whole genome shotgun (WGS) entry which is preliminary data.</text>
</comment>
<dbReference type="AlphaFoldDB" id="A0A9W9IBT4"/>
<evidence type="ECO:0000313" key="2">
    <source>
        <dbReference type="Proteomes" id="UP001146351"/>
    </source>
</evidence>
<accession>A0A9W9IBT4</accession>
<sequence>MAAQTHWEDVEVTTSVILQYPSTGKQGIVTSTTKASCNPDLLARIYGIAGSVEVHGCCPSLPHAFTVYHPFGGDSGDGITRGPGKTYDFKAPGRSFQYQPDNIALDVLDVKLESSIIPQAETIRVMEIMDEI</sequence>
<gene>
    <name evidence="1" type="ORF">N7492_004575</name>
</gene>
<dbReference type="Proteomes" id="UP001146351">
    <property type="component" value="Unassembled WGS sequence"/>
</dbReference>
<dbReference type="Gene3D" id="3.30.360.10">
    <property type="entry name" value="Dihydrodipicolinate Reductase, domain 2"/>
    <property type="match status" value="1"/>
</dbReference>
<dbReference type="OrthoDB" id="2129491at2759"/>
<evidence type="ECO:0000313" key="1">
    <source>
        <dbReference type="EMBL" id="KAJ5171982.1"/>
    </source>
</evidence>
<name>A0A9W9IBT4_9EURO</name>